<keyword evidence="7" id="KW-0067">ATP-binding</keyword>
<keyword evidence="10" id="KW-0472">Membrane</keyword>
<feature type="domain" description="Histidine kinase/HSP90-like ATPase" evidence="11">
    <location>
        <begin position="336"/>
        <end position="420"/>
    </location>
</feature>
<reference evidence="13 14" key="1">
    <citation type="journal article" date="2017" name="Elife">
        <title>Extensive horizontal gene transfer in cheese-associated bacteria.</title>
        <authorList>
            <person name="Bonham K.S."/>
            <person name="Wolfe B.E."/>
            <person name="Dutton R.J."/>
        </authorList>
    </citation>
    <scope>NUCLEOTIDE SEQUENCE [LARGE SCALE GENOMIC DNA]</scope>
    <source>
        <strain evidence="13 14">341_9</strain>
    </source>
</reference>
<dbReference type="PANTHER" id="PTHR24421">
    <property type="entry name" value="NITRATE/NITRITE SENSOR PROTEIN NARX-RELATED"/>
    <property type="match status" value="1"/>
</dbReference>
<dbReference type="InterPro" id="IPR050482">
    <property type="entry name" value="Sensor_HK_TwoCompSys"/>
</dbReference>
<feature type="transmembrane region" description="Helical" evidence="10">
    <location>
        <begin position="20"/>
        <end position="43"/>
    </location>
</feature>
<keyword evidence="6 13" id="KW-0418">Kinase</keyword>
<dbReference type="GO" id="GO:0005524">
    <property type="term" value="F:ATP binding"/>
    <property type="evidence" value="ECO:0007669"/>
    <property type="project" value="UniProtKB-KW"/>
</dbReference>
<dbReference type="AlphaFoldDB" id="A0A2A3YJU6"/>
<dbReference type="GO" id="GO:0000155">
    <property type="term" value="F:phosphorelay sensor kinase activity"/>
    <property type="evidence" value="ECO:0007669"/>
    <property type="project" value="InterPro"/>
</dbReference>
<dbReference type="Proteomes" id="UP000218598">
    <property type="component" value="Unassembled WGS sequence"/>
</dbReference>
<evidence type="ECO:0000256" key="8">
    <source>
        <dbReference type="ARBA" id="ARBA00023012"/>
    </source>
</evidence>
<evidence type="ECO:0000313" key="14">
    <source>
        <dbReference type="Proteomes" id="UP000218598"/>
    </source>
</evidence>
<name>A0A2A3YJU6_9MICO</name>
<evidence type="ECO:0000313" key="13">
    <source>
        <dbReference type="EMBL" id="PCC39616.1"/>
    </source>
</evidence>
<evidence type="ECO:0000256" key="3">
    <source>
        <dbReference type="ARBA" id="ARBA00022553"/>
    </source>
</evidence>
<dbReference type="RefSeq" id="WP_096166337.1">
    <property type="nucleotide sequence ID" value="NZ_JBQQHT010000002.1"/>
</dbReference>
<feature type="transmembrane region" description="Helical" evidence="10">
    <location>
        <begin position="49"/>
        <end position="70"/>
    </location>
</feature>
<dbReference type="GO" id="GO:0046983">
    <property type="term" value="F:protein dimerization activity"/>
    <property type="evidence" value="ECO:0007669"/>
    <property type="project" value="InterPro"/>
</dbReference>
<dbReference type="Gene3D" id="1.20.5.1930">
    <property type="match status" value="1"/>
</dbReference>
<dbReference type="EMBL" id="NRGR01000013">
    <property type="protein sequence ID" value="PCC39616.1"/>
    <property type="molecule type" value="Genomic_DNA"/>
</dbReference>
<evidence type="ECO:0000259" key="11">
    <source>
        <dbReference type="Pfam" id="PF02518"/>
    </source>
</evidence>
<evidence type="ECO:0000256" key="9">
    <source>
        <dbReference type="SAM" id="MobiDB-lite"/>
    </source>
</evidence>
<dbReference type="InterPro" id="IPR011712">
    <property type="entry name" value="Sig_transdc_His_kin_sub3_dim/P"/>
</dbReference>
<dbReference type="OrthoDB" id="5242012at2"/>
<keyword evidence="10" id="KW-0812">Transmembrane</keyword>
<feature type="region of interest" description="Disordered" evidence="9">
    <location>
        <begin position="428"/>
        <end position="457"/>
    </location>
</feature>
<dbReference type="GeneID" id="95328500"/>
<keyword evidence="14" id="KW-1185">Reference proteome</keyword>
<feature type="transmembrane region" description="Helical" evidence="10">
    <location>
        <begin position="123"/>
        <end position="143"/>
    </location>
</feature>
<dbReference type="Pfam" id="PF07730">
    <property type="entry name" value="HisKA_3"/>
    <property type="match status" value="1"/>
</dbReference>
<accession>A0A2A3YJU6</accession>
<dbReference type="InterPro" id="IPR003594">
    <property type="entry name" value="HATPase_dom"/>
</dbReference>
<proteinExistence type="predicted"/>
<organism evidence="13 14">
    <name type="scientific">Brachybacterium alimentarium</name>
    <dbReference type="NCBI Taxonomy" id="47845"/>
    <lineage>
        <taxon>Bacteria</taxon>
        <taxon>Bacillati</taxon>
        <taxon>Actinomycetota</taxon>
        <taxon>Actinomycetes</taxon>
        <taxon>Micrococcales</taxon>
        <taxon>Dermabacteraceae</taxon>
        <taxon>Brachybacterium</taxon>
    </lineage>
</organism>
<keyword evidence="3" id="KW-0597">Phosphoprotein</keyword>
<evidence type="ECO:0000259" key="12">
    <source>
        <dbReference type="Pfam" id="PF07730"/>
    </source>
</evidence>
<evidence type="ECO:0000256" key="1">
    <source>
        <dbReference type="ARBA" id="ARBA00000085"/>
    </source>
</evidence>
<evidence type="ECO:0000256" key="10">
    <source>
        <dbReference type="SAM" id="Phobius"/>
    </source>
</evidence>
<protein>
    <recommendedName>
        <fullName evidence="2">histidine kinase</fullName>
        <ecNumber evidence="2">2.7.13.3</ecNumber>
    </recommendedName>
</protein>
<evidence type="ECO:0000256" key="6">
    <source>
        <dbReference type="ARBA" id="ARBA00022777"/>
    </source>
</evidence>
<gene>
    <name evidence="13" type="ORF">CIK66_07830</name>
</gene>
<feature type="transmembrane region" description="Helical" evidence="10">
    <location>
        <begin position="163"/>
        <end position="188"/>
    </location>
</feature>
<comment type="catalytic activity">
    <reaction evidence="1">
        <text>ATP + protein L-histidine = ADP + protein N-phospho-L-histidine.</text>
        <dbReference type="EC" id="2.7.13.3"/>
    </reaction>
</comment>
<keyword evidence="8" id="KW-0902">Two-component regulatory system</keyword>
<dbReference type="EC" id="2.7.13.3" evidence="2"/>
<evidence type="ECO:0000256" key="4">
    <source>
        <dbReference type="ARBA" id="ARBA00022679"/>
    </source>
</evidence>
<dbReference type="Pfam" id="PF02518">
    <property type="entry name" value="HATPase_c"/>
    <property type="match status" value="1"/>
</dbReference>
<keyword evidence="10" id="KW-1133">Transmembrane helix</keyword>
<dbReference type="PANTHER" id="PTHR24421:SF10">
    <property type="entry name" value="NITRATE_NITRITE SENSOR PROTEIN NARQ"/>
    <property type="match status" value="1"/>
</dbReference>
<dbReference type="Gene3D" id="3.30.565.10">
    <property type="entry name" value="Histidine kinase-like ATPase, C-terminal domain"/>
    <property type="match status" value="1"/>
</dbReference>
<evidence type="ECO:0000256" key="5">
    <source>
        <dbReference type="ARBA" id="ARBA00022741"/>
    </source>
</evidence>
<dbReference type="SUPFAM" id="SSF55874">
    <property type="entry name" value="ATPase domain of HSP90 chaperone/DNA topoisomerase II/histidine kinase"/>
    <property type="match status" value="1"/>
</dbReference>
<dbReference type="InterPro" id="IPR036890">
    <property type="entry name" value="HATPase_C_sf"/>
</dbReference>
<dbReference type="CDD" id="cd16917">
    <property type="entry name" value="HATPase_UhpB-NarQ-NarX-like"/>
    <property type="match status" value="1"/>
</dbReference>
<dbReference type="GO" id="GO:0016020">
    <property type="term" value="C:membrane"/>
    <property type="evidence" value="ECO:0007669"/>
    <property type="project" value="InterPro"/>
</dbReference>
<sequence length="457" mass="49349">MDDTTVPATAPQRPRLSASALASVLLGGLLFYSWFWISITIFFTGLGSLPALGTGLLLLIPWFLVMQVIVRIERRRAVAVHRLSVILPPTRRSRRGGFRGWLSDRWLEFCTGAFWRGVLHHHLAMLVAGAFFTLFVIAVWLGWTSADVALRQGALQLGSLELSRWMLGIVALSCAVVAGISLVLGALADRGVARVLVSGSEEDLRVQVAELVERRQGAVDAASQERLRIERDLHDGVQPRLVNLAMTLGIAKNTIRTDPDRATDLVGQAHSEAKAVMTDLRQLARGIHPAVLTDRGLDAALSALAARSRIPVELHVDLHDGRGARLDREREAVAYFLVSEALTNIAKHSEAEHASVSVRQTRDTVEVRIEDDGRGGAQVHRDGLSTGLAGLTDRVRATGGRLEVASPVGGGTVLLAVLPVPARSAAVAMPAAPRPGTQNPQNTQDPQTIQNTKEALR</sequence>
<evidence type="ECO:0000256" key="7">
    <source>
        <dbReference type="ARBA" id="ARBA00022840"/>
    </source>
</evidence>
<keyword evidence="4" id="KW-0808">Transferase</keyword>
<comment type="caution">
    <text evidence="13">The sequence shown here is derived from an EMBL/GenBank/DDBJ whole genome shotgun (WGS) entry which is preliminary data.</text>
</comment>
<keyword evidence="5" id="KW-0547">Nucleotide-binding</keyword>
<evidence type="ECO:0000256" key="2">
    <source>
        <dbReference type="ARBA" id="ARBA00012438"/>
    </source>
</evidence>
<feature type="domain" description="Signal transduction histidine kinase subgroup 3 dimerisation and phosphoacceptor" evidence="12">
    <location>
        <begin position="225"/>
        <end position="292"/>
    </location>
</feature>